<accession>A0A9X9MC18</accession>
<evidence type="ECO:0000313" key="2">
    <source>
        <dbReference type="EMBL" id="VCX41838.1"/>
    </source>
</evidence>
<feature type="compositionally biased region" description="Basic and acidic residues" evidence="1">
    <location>
        <begin position="41"/>
        <end position="50"/>
    </location>
</feature>
<feature type="compositionally biased region" description="Basic residues" evidence="1">
    <location>
        <begin position="80"/>
        <end position="90"/>
    </location>
</feature>
<dbReference type="EMBL" id="CYRY02046191">
    <property type="protein sequence ID" value="VCX41838.1"/>
    <property type="molecule type" value="Genomic_DNA"/>
</dbReference>
<dbReference type="Proteomes" id="UP000269945">
    <property type="component" value="Unassembled WGS sequence"/>
</dbReference>
<keyword evidence="3" id="KW-1185">Reference proteome</keyword>
<feature type="compositionally biased region" description="Gly residues" evidence="1">
    <location>
        <begin position="54"/>
        <end position="64"/>
    </location>
</feature>
<name>A0A9X9MC18_GULGU</name>
<evidence type="ECO:0000313" key="3">
    <source>
        <dbReference type="Proteomes" id="UP000269945"/>
    </source>
</evidence>
<feature type="region of interest" description="Disordered" evidence="1">
    <location>
        <begin position="29"/>
        <end position="90"/>
    </location>
</feature>
<comment type="caution">
    <text evidence="2">The sequence shown here is derived from an EMBL/GenBank/DDBJ whole genome shotgun (WGS) entry which is preliminary data.</text>
</comment>
<evidence type="ECO:0000256" key="1">
    <source>
        <dbReference type="SAM" id="MobiDB-lite"/>
    </source>
</evidence>
<dbReference type="AlphaFoldDB" id="A0A9X9MC18"/>
<feature type="non-terminal residue" evidence="2">
    <location>
        <position position="1"/>
    </location>
</feature>
<gene>
    <name evidence="2" type="ORF">BN2614_LOCUS4</name>
</gene>
<organism evidence="2 3">
    <name type="scientific">Gulo gulo</name>
    <name type="common">Wolverine</name>
    <name type="synonym">Gluton</name>
    <dbReference type="NCBI Taxonomy" id="48420"/>
    <lineage>
        <taxon>Eukaryota</taxon>
        <taxon>Metazoa</taxon>
        <taxon>Chordata</taxon>
        <taxon>Craniata</taxon>
        <taxon>Vertebrata</taxon>
        <taxon>Euteleostomi</taxon>
        <taxon>Mammalia</taxon>
        <taxon>Eutheria</taxon>
        <taxon>Laurasiatheria</taxon>
        <taxon>Carnivora</taxon>
        <taxon>Caniformia</taxon>
        <taxon>Musteloidea</taxon>
        <taxon>Mustelidae</taxon>
        <taxon>Guloninae</taxon>
        <taxon>Gulo</taxon>
    </lineage>
</organism>
<protein>
    <submittedName>
        <fullName evidence="2">Uncharacterized protein</fullName>
    </submittedName>
</protein>
<proteinExistence type="predicted"/>
<sequence>DALGCGARRGAALSWRFWADRNAGCELSESRCGPAAGVRSAQRERGELRVPELVGGGGGGGGQSRGPDAPWDWPSEPRPRAGRRFGTRRA</sequence>
<reference evidence="2 3" key="1">
    <citation type="submission" date="2018-10" db="EMBL/GenBank/DDBJ databases">
        <authorList>
            <person name="Ekblom R."/>
            <person name="Jareborg N."/>
        </authorList>
    </citation>
    <scope>NUCLEOTIDE SEQUENCE [LARGE SCALE GENOMIC DNA]</scope>
    <source>
        <tissue evidence="2">Muscle</tissue>
    </source>
</reference>